<evidence type="ECO:0000313" key="4">
    <source>
        <dbReference type="Proteomes" id="UP000218899"/>
    </source>
</evidence>
<keyword evidence="1" id="KW-0472">Membrane</keyword>
<sequence length="257" mass="28329">MYTRCPECRTVFKVTLAQLKARDGIVRCGRCTHVFRADQHLYALPGWRREPAAPPVTQDSPEIAPVSPRPVATRAAPTARPATEIPVVSELSLFQPGQRRVPTAVWALGNLLLLIALAGQFAYFYRDELATSAELRPYVARFCGFVGCELVAHARAFPPELVETTIAPHPRYANALRIRAVFVNRTDRPQPFPLMEVSLTDSSGTLLARRTFAAADYLDASATESDAMPPNVMFNALLEVTNPDERAAGYEVQLLPP</sequence>
<dbReference type="RefSeq" id="WP_096463037.1">
    <property type="nucleotide sequence ID" value="NZ_AP014936.1"/>
</dbReference>
<dbReference type="InterPro" id="IPR021834">
    <property type="entry name" value="DUF3426"/>
</dbReference>
<dbReference type="Pfam" id="PF13719">
    <property type="entry name" value="Zn_ribbon_5"/>
    <property type="match status" value="1"/>
</dbReference>
<keyword evidence="1" id="KW-0812">Transmembrane</keyword>
<evidence type="ECO:0000256" key="1">
    <source>
        <dbReference type="SAM" id="Phobius"/>
    </source>
</evidence>
<feature type="domain" description="Zinc finger/thioredoxin putative" evidence="2">
    <location>
        <begin position="1"/>
        <end position="37"/>
    </location>
</feature>
<dbReference type="Pfam" id="PF11906">
    <property type="entry name" value="DUF3426"/>
    <property type="match status" value="1"/>
</dbReference>
<dbReference type="NCBIfam" id="TIGR02098">
    <property type="entry name" value="MJ0042_CXXC"/>
    <property type="match status" value="1"/>
</dbReference>
<keyword evidence="1" id="KW-1133">Transmembrane helix</keyword>
<feature type="transmembrane region" description="Helical" evidence="1">
    <location>
        <begin position="104"/>
        <end position="125"/>
    </location>
</feature>
<dbReference type="AlphaFoldDB" id="A0A1C7AFZ7"/>
<evidence type="ECO:0000313" key="3">
    <source>
        <dbReference type="EMBL" id="BAU50363.1"/>
    </source>
</evidence>
<accession>A0A1C7AFZ7</accession>
<dbReference type="OrthoDB" id="6717714at2"/>
<organism evidence="3 4">
    <name type="scientific">Sulfurifustis variabilis</name>
    <dbReference type="NCBI Taxonomy" id="1675686"/>
    <lineage>
        <taxon>Bacteria</taxon>
        <taxon>Pseudomonadati</taxon>
        <taxon>Pseudomonadota</taxon>
        <taxon>Gammaproteobacteria</taxon>
        <taxon>Acidiferrobacterales</taxon>
        <taxon>Acidiferrobacteraceae</taxon>
        <taxon>Sulfurifustis</taxon>
    </lineage>
</organism>
<gene>
    <name evidence="3" type="ORF">SVA_3829</name>
</gene>
<dbReference type="InterPro" id="IPR011723">
    <property type="entry name" value="Znf/thioredoxin_put"/>
</dbReference>
<dbReference type="Proteomes" id="UP000218899">
    <property type="component" value="Chromosome"/>
</dbReference>
<keyword evidence="4" id="KW-1185">Reference proteome</keyword>
<dbReference type="KEGG" id="sva:SVA_3829"/>
<evidence type="ECO:0000259" key="2">
    <source>
        <dbReference type="Pfam" id="PF13719"/>
    </source>
</evidence>
<name>A0A1C7AFZ7_9GAMM</name>
<reference evidence="3 4" key="1">
    <citation type="submission" date="2015-08" db="EMBL/GenBank/DDBJ databases">
        <title>Complete genome sequence of Sulfurifustis variabilis.</title>
        <authorList>
            <person name="Miura A."/>
            <person name="Kojima H."/>
            <person name="Fukui M."/>
        </authorList>
    </citation>
    <scope>NUCLEOTIDE SEQUENCE [LARGE SCALE GENOMIC DNA]</scope>
    <source>
        <strain evidence="4">skN76</strain>
    </source>
</reference>
<dbReference type="EMBL" id="AP014936">
    <property type="protein sequence ID" value="BAU50363.1"/>
    <property type="molecule type" value="Genomic_DNA"/>
</dbReference>
<proteinExistence type="predicted"/>
<protein>
    <recommendedName>
        <fullName evidence="2">Zinc finger/thioredoxin putative domain-containing protein</fullName>
    </recommendedName>
</protein>